<evidence type="ECO:0000259" key="1">
    <source>
        <dbReference type="Pfam" id="PF20703"/>
    </source>
</evidence>
<proteinExistence type="predicted"/>
<gene>
    <name evidence="2" type="ORF">HELGO_WM50378</name>
</gene>
<accession>A0A6S6U6J4</accession>
<feature type="domain" description="Novel STAND NTPase 1" evidence="1">
    <location>
        <begin position="7"/>
        <end position="388"/>
    </location>
</feature>
<organism evidence="2">
    <name type="scientific">uncultured Aureispira sp</name>
    <dbReference type="NCBI Taxonomy" id="1331704"/>
    <lineage>
        <taxon>Bacteria</taxon>
        <taxon>Pseudomonadati</taxon>
        <taxon>Bacteroidota</taxon>
        <taxon>Saprospiria</taxon>
        <taxon>Saprospirales</taxon>
        <taxon>Saprospiraceae</taxon>
        <taxon>Aureispira</taxon>
        <taxon>environmental samples</taxon>
    </lineage>
</organism>
<feature type="non-terminal residue" evidence="2">
    <location>
        <position position="472"/>
    </location>
</feature>
<sequence length="472" mass="54986">MKNKRYPFKFLDSYTAEDKDIFFGRDEEVNELYQMIYQSDVLLLYGASGTGKTSLIQCGLASKFQKHDWLDIFVRRHKNINESLHKSLIAFGGENEVSQENSENLDWLNDPIGEEEVESTKILSQTQVFIKNIYLKHFRPIYLIFDQFEELFVLGDQEEQAEFIATIQEILKVEEPITIVFSIREEYLGSLYEFEKVAPELFRKKFRIGPMNLVKVKKVILGVTESKESIVWINEGEGEAIAEQVFEKIRGKENTLTIHLPYLQVFLDKFYRHISKDKAETPTTETFFSLEALGEIGDIGNILRDFLDEQILAISEDQKCEGKTIWKILSLFVTVEGTKEPISVATLTKTFPDLNKDFMKRVLATLMNNRILRYIEDEELYEIAHDSLALRIAEKRSDEDIALMEVRNLIKSQSLLNDNVRELFSKKQLYFMNPFLERLNLNSDEVKLIEDSRKKANQKERSIKGFVVFILL</sequence>
<reference evidence="2" key="1">
    <citation type="submission" date="2020-01" db="EMBL/GenBank/DDBJ databases">
        <authorList>
            <person name="Meier V. D."/>
            <person name="Meier V D."/>
        </authorList>
    </citation>
    <scope>NUCLEOTIDE SEQUENCE</scope>
    <source>
        <strain evidence="2">HLG_WM_MAG_10</strain>
    </source>
</reference>
<dbReference type="SUPFAM" id="SSF52540">
    <property type="entry name" value="P-loop containing nucleoside triphosphate hydrolases"/>
    <property type="match status" value="1"/>
</dbReference>
<dbReference type="Pfam" id="PF20703">
    <property type="entry name" value="nSTAND1"/>
    <property type="match status" value="1"/>
</dbReference>
<dbReference type="InterPro" id="IPR027417">
    <property type="entry name" value="P-loop_NTPase"/>
</dbReference>
<name>A0A6S6U6J4_9BACT</name>
<protein>
    <recommendedName>
        <fullName evidence="1">Novel STAND NTPase 1 domain-containing protein</fullName>
    </recommendedName>
</protein>
<dbReference type="AlphaFoldDB" id="A0A6S6U6J4"/>
<dbReference type="Gene3D" id="3.40.50.300">
    <property type="entry name" value="P-loop containing nucleotide triphosphate hydrolases"/>
    <property type="match status" value="1"/>
</dbReference>
<evidence type="ECO:0000313" key="2">
    <source>
        <dbReference type="EMBL" id="CAA6825897.1"/>
    </source>
</evidence>
<dbReference type="EMBL" id="CACVAQ010000371">
    <property type="protein sequence ID" value="CAA6825897.1"/>
    <property type="molecule type" value="Genomic_DNA"/>
</dbReference>
<dbReference type="InterPro" id="IPR049052">
    <property type="entry name" value="nSTAND1"/>
</dbReference>